<organism evidence="2 3">
    <name type="scientific">Gulo gulo</name>
    <name type="common">Wolverine</name>
    <name type="synonym">Gluton</name>
    <dbReference type="NCBI Taxonomy" id="48420"/>
    <lineage>
        <taxon>Eukaryota</taxon>
        <taxon>Metazoa</taxon>
        <taxon>Chordata</taxon>
        <taxon>Craniata</taxon>
        <taxon>Vertebrata</taxon>
        <taxon>Euteleostomi</taxon>
        <taxon>Mammalia</taxon>
        <taxon>Eutheria</taxon>
        <taxon>Laurasiatheria</taxon>
        <taxon>Carnivora</taxon>
        <taxon>Caniformia</taxon>
        <taxon>Musteloidea</taxon>
        <taxon>Mustelidae</taxon>
        <taxon>Guloninae</taxon>
        <taxon>Gulo</taxon>
    </lineage>
</organism>
<feature type="non-terminal residue" evidence="2">
    <location>
        <position position="1"/>
    </location>
</feature>
<name>A0A9X9LT44_GULGU</name>
<protein>
    <submittedName>
        <fullName evidence="2">Uncharacterized protein</fullName>
    </submittedName>
</protein>
<proteinExistence type="predicted"/>
<feature type="region of interest" description="Disordered" evidence="1">
    <location>
        <begin position="1"/>
        <end position="39"/>
    </location>
</feature>
<evidence type="ECO:0000313" key="3">
    <source>
        <dbReference type="Proteomes" id="UP000269945"/>
    </source>
</evidence>
<dbReference type="Proteomes" id="UP000269945">
    <property type="component" value="Unassembled WGS sequence"/>
</dbReference>
<evidence type="ECO:0000313" key="2">
    <source>
        <dbReference type="EMBL" id="VCW85489.1"/>
    </source>
</evidence>
<dbReference type="EMBL" id="CYRY02015514">
    <property type="protein sequence ID" value="VCW85489.1"/>
    <property type="molecule type" value="Genomic_DNA"/>
</dbReference>
<evidence type="ECO:0000256" key="1">
    <source>
        <dbReference type="SAM" id="MobiDB-lite"/>
    </source>
</evidence>
<comment type="caution">
    <text evidence="2">The sequence shown here is derived from an EMBL/GenBank/DDBJ whole genome shotgun (WGS) entry which is preliminary data.</text>
</comment>
<dbReference type="AlphaFoldDB" id="A0A9X9LT44"/>
<keyword evidence="3" id="KW-1185">Reference proteome</keyword>
<gene>
    <name evidence="2" type="ORF">BN2614_LOCUS5</name>
</gene>
<sequence length="106" mass="11124">APARRPPWTSGGGRPLWPQAEPLAGRRARGSLSGRSAAELLDAPAGSALHRLPPTRLSGPGGKMAAAAECDVVMAATEPELHDDEEAKRTLEDWRTMVSGYLGALV</sequence>
<accession>A0A9X9LT44</accession>
<reference evidence="2 3" key="1">
    <citation type="submission" date="2018-10" db="EMBL/GenBank/DDBJ databases">
        <authorList>
            <person name="Ekblom R."/>
            <person name="Jareborg N."/>
        </authorList>
    </citation>
    <scope>NUCLEOTIDE SEQUENCE [LARGE SCALE GENOMIC DNA]</scope>
    <source>
        <tissue evidence="2">Muscle</tissue>
    </source>
</reference>